<sequence length="65" mass="7776">MLTMNFQRVLTFYILNLKCHSIQLKLGNLDKYKALFYSNYFLTFMLLDITYSNSRIKPSVIFNNI</sequence>
<protein>
    <submittedName>
        <fullName evidence="1">Uncharacterized protein</fullName>
    </submittedName>
</protein>
<accession>A0A1Y2SR86</accession>
<keyword evidence="2" id="KW-1185">Reference proteome</keyword>
<evidence type="ECO:0000313" key="1">
    <source>
        <dbReference type="EMBL" id="OTA21621.1"/>
    </source>
</evidence>
<gene>
    <name evidence="1" type="ORF">Xbed_00369</name>
</gene>
<dbReference type="Proteomes" id="UP000194204">
    <property type="component" value="Unassembled WGS sequence"/>
</dbReference>
<organism evidence="1 2">
    <name type="scientific">Xenorhabdus beddingii</name>
    <dbReference type="NCBI Taxonomy" id="40578"/>
    <lineage>
        <taxon>Bacteria</taxon>
        <taxon>Pseudomonadati</taxon>
        <taxon>Pseudomonadota</taxon>
        <taxon>Gammaproteobacteria</taxon>
        <taxon>Enterobacterales</taxon>
        <taxon>Morganellaceae</taxon>
        <taxon>Xenorhabdus</taxon>
    </lineage>
</organism>
<reference evidence="1 2" key="1">
    <citation type="submission" date="2017-01" db="EMBL/GenBank/DDBJ databases">
        <title>Deconstructing symbiosis and pathogenesis requirements using a combined genomic-metabolomic approach.</title>
        <authorList>
            <person name="Tobias N.J."/>
            <person name="Wolff H."/>
            <person name="Djahanschiri B."/>
            <person name="Ebersberger I."/>
            <person name="Bode H.B."/>
        </authorList>
    </citation>
    <scope>NUCLEOTIDE SEQUENCE [LARGE SCALE GENOMIC DNA]</scope>
    <source>
        <strain evidence="1 2">DSM 4764</strain>
    </source>
</reference>
<dbReference type="EMBL" id="MUBK01000002">
    <property type="protein sequence ID" value="OTA21621.1"/>
    <property type="molecule type" value="Genomic_DNA"/>
</dbReference>
<proteinExistence type="predicted"/>
<name>A0A1Y2SR86_9GAMM</name>
<dbReference type="AlphaFoldDB" id="A0A1Y2SR86"/>
<comment type="caution">
    <text evidence="1">The sequence shown here is derived from an EMBL/GenBank/DDBJ whole genome shotgun (WGS) entry which is preliminary data.</text>
</comment>
<evidence type="ECO:0000313" key="2">
    <source>
        <dbReference type="Proteomes" id="UP000194204"/>
    </source>
</evidence>